<evidence type="ECO:0000313" key="5">
    <source>
        <dbReference type="Proteomes" id="UP000255518"/>
    </source>
</evidence>
<evidence type="ECO:0000313" key="4">
    <source>
        <dbReference type="EMBL" id="STT02759.1"/>
    </source>
</evidence>
<dbReference type="SUPFAM" id="SSF53659">
    <property type="entry name" value="Isocitrate/Isopropylmalate dehydrogenase-like"/>
    <property type="match status" value="1"/>
</dbReference>
<dbReference type="PANTHER" id="PTHR30004">
    <property type="entry name" value="4-HYDROXYTHREONINE-4-PHOSPHATE DEHYDROGENASE"/>
    <property type="match status" value="1"/>
</dbReference>
<name>A0A377V3H3_KLEPN</name>
<reference evidence="4 5" key="1">
    <citation type="submission" date="2018-06" db="EMBL/GenBank/DDBJ databases">
        <authorList>
            <consortium name="Pathogen Informatics"/>
            <person name="Doyle S."/>
        </authorList>
    </citation>
    <scope>NUCLEOTIDE SEQUENCE [LARGE SCALE GENOMIC DNA]</scope>
    <source>
        <strain evidence="4 5">NCTC13443</strain>
    </source>
</reference>
<dbReference type="Gene3D" id="3.40.718.10">
    <property type="entry name" value="Isopropylmalate Dehydrogenase"/>
    <property type="match status" value="1"/>
</dbReference>
<keyword evidence="3" id="KW-0520">NAD</keyword>
<dbReference type="InterPro" id="IPR005255">
    <property type="entry name" value="PdxA_fam"/>
</dbReference>
<keyword evidence="2 4" id="KW-0560">Oxidoreductase</keyword>
<protein>
    <submittedName>
        <fullName evidence="4">4-hydroxythreonine-4-phosphate dehydrogenase</fullName>
        <ecNumber evidence="4">1.1.1.262</ecNumber>
    </submittedName>
</protein>
<evidence type="ECO:0000256" key="2">
    <source>
        <dbReference type="ARBA" id="ARBA00023002"/>
    </source>
</evidence>
<proteinExistence type="predicted"/>
<dbReference type="GO" id="GO:0050570">
    <property type="term" value="F:4-hydroxythreonine-4-phosphate dehydrogenase activity"/>
    <property type="evidence" value="ECO:0007669"/>
    <property type="project" value="UniProtKB-EC"/>
</dbReference>
<dbReference type="EMBL" id="UGKT01000001">
    <property type="protein sequence ID" value="STT02759.1"/>
    <property type="molecule type" value="Genomic_DNA"/>
</dbReference>
<dbReference type="GO" id="GO:0051287">
    <property type="term" value="F:NAD binding"/>
    <property type="evidence" value="ECO:0007669"/>
    <property type="project" value="InterPro"/>
</dbReference>
<sequence length="283" mass="30725">MSAEKKPVVAITIGDPAGIGPEITVATMMDKSVYDECKPFLIGSVPIISRAMKIMGCDFAIHKIAHPQEARFSWGTLDVLETGDYDCDSIEWGKVQKLAGQMSLDYVMKSIELGKAGLIDVVSTAPIHKEAIKLAGCKLPGHTEIYQVETQSDYGLTMFHVHNLRVFFVSRHMALKAACDYANKARVLACVQQIHHEFTALNIKNPRIAVAALNPHGSDNGLFGHEEADNLIPAVKAAQEMGINAIGPVPADSVFHLGKQGRYDAILSAVSRSGAYCLQNPRL</sequence>
<evidence type="ECO:0000256" key="3">
    <source>
        <dbReference type="ARBA" id="ARBA00023027"/>
    </source>
</evidence>
<dbReference type="AlphaFoldDB" id="A0A377V3H3"/>
<evidence type="ECO:0000256" key="1">
    <source>
        <dbReference type="ARBA" id="ARBA00022723"/>
    </source>
</evidence>
<dbReference type="GO" id="GO:0046872">
    <property type="term" value="F:metal ion binding"/>
    <property type="evidence" value="ECO:0007669"/>
    <property type="project" value="UniProtKB-KW"/>
</dbReference>
<keyword evidence="1" id="KW-0479">Metal-binding</keyword>
<dbReference type="Proteomes" id="UP000255518">
    <property type="component" value="Unassembled WGS sequence"/>
</dbReference>
<dbReference type="EC" id="1.1.1.262" evidence="4"/>
<gene>
    <name evidence="4" type="primary">pdxA2</name>
    <name evidence="4" type="ORF">NCTC13443_03117</name>
</gene>
<dbReference type="Pfam" id="PF04166">
    <property type="entry name" value="PdxA"/>
    <property type="match status" value="1"/>
</dbReference>
<organism evidence="4 5">
    <name type="scientific">Klebsiella pneumoniae</name>
    <dbReference type="NCBI Taxonomy" id="573"/>
    <lineage>
        <taxon>Bacteria</taxon>
        <taxon>Pseudomonadati</taxon>
        <taxon>Pseudomonadota</taxon>
        <taxon>Gammaproteobacteria</taxon>
        <taxon>Enterobacterales</taxon>
        <taxon>Enterobacteriaceae</taxon>
        <taxon>Klebsiella/Raoultella group</taxon>
        <taxon>Klebsiella</taxon>
        <taxon>Klebsiella pneumoniae complex</taxon>
    </lineage>
</organism>
<accession>A0A377V3H3</accession>
<dbReference type="PANTHER" id="PTHR30004:SF6">
    <property type="entry name" value="D-THREONATE 4-PHOSPHATE DEHYDROGENASE"/>
    <property type="match status" value="1"/>
</dbReference>